<evidence type="ECO:0000313" key="2">
    <source>
        <dbReference type="Proteomes" id="UP000244722"/>
    </source>
</evidence>
<accession>A0A2T6ZH97</accession>
<reference evidence="1 2" key="1">
    <citation type="submission" date="2017-04" db="EMBL/GenBank/DDBJ databases">
        <title>Draft genome sequence of Tuber borchii Vittad., a whitish edible truffle.</title>
        <authorList>
            <consortium name="DOE Joint Genome Institute"/>
            <person name="Murat C."/>
            <person name="Kuo A."/>
            <person name="Barry K.W."/>
            <person name="Clum A."/>
            <person name="Dockter R.B."/>
            <person name="Fauchery L."/>
            <person name="Iotti M."/>
            <person name="Kohler A."/>
            <person name="Labutti K."/>
            <person name="Lindquist E.A."/>
            <person name="Lipzen A."/>
            <person name="Ohm R.A."/>
            <person name="Wang M."/>
            <person name="Grigoriev I.V."/>
            <person name="Zambonelli A."/>
            <person name="Martin F.M."/>
        </authorList>
    </citation>
    <scope>NUCLEOTIDE SEQUENCE [LARGE SCALE GENOMIC DNA]</scope>
    <source>
        <strain evidence="1 2">Tbo3840</strain>
    </source>
</reference>
<sequence>MNNITHELSSAPVGAGTATTEINKIQNLAPVTIADQLDQITKHIAQINKDMIQIHDDIARSCVDLPYRIYLENGAESFGIDNKPIPDFPEKIADIGALDAAHTDSLLRALGLPQNGTLVEKKERFGYHIGIARIYLYLLY</sequence>
<gene>
    <name evidence="1" type="ORF">B9Z19DRAFT_1067875</name>
</gene>
<keyword evidence="2" id="KW-1185">Reference proteome</keyword>
<proteinExistence type="predicted"/>
<evidence type="ECO:0000313" key="1">
    <source>
        <dbReference type="EMBL" id="PUU74867.1"/>
    </source>
</evidence>
<dbReference type="AlphaFoldDB" id="A0A2T6ZH97"/>
<organism evidence="1 2">
    <name type="scientific">Tuber borchii</name>
    <name type="common">White truffle</name>
    <dbReference type="NCBI Taxonomy" id="42251"/>
    <lineage>
        <taxon>Eukaryota</taxon>
        <taxon>Fungi</taxon>
        <taxon>Dikarya</taxon>
        <taxon>Ascomycota</taxon>
        <taxon>Pezizomycotina</taxon>
        <taxon>Pezizomycetes</taxon>
        <taxon>Pezizales</taxon>
        <taxon>Tuberaceae</taxon>
        <taxon>Tuber</taxon>
    </lineage>
</organism>
<comment type="caution">
    <text evidence="1">The sequence shown here is derived from an EMBL/GenBank/DDBJ whole genome shotgun (WGS) entry which is preliminary data.</text>
</comment>
<dbReference type="EMBL" id="NESQ01000266">
    <property type="protein sequence ID" value="PUU74867.1"/>
    <property type="molecule type" value="Genomic_DNA"/>
</dbReference>
<protein>
    <submittedName>
        <fullName evidence="1">Uncharacterized protein</fullName>
    </submittedName>
</protein>
<dbReference type="Proteomes" id="UP000244722">
    <property type="component" value="Unassembled WGS sequence"/>
</dbReference>
<name>A0A2T6ZH97_TUBBO</name>
<dbReference type="OrthoDB" id="5413892at2759"/>